<dbReference type="Proteomes" id="UP001596317">
    <property type="component" value="Unassembled WGS sequence"/>
</dbReference>
<keyword evidence="5" id="KW-1185">Reference proteome</keyword>
<feature type="region of interest" description="Disordered" evidence="1">
    <location>
        <begin position="337"/>
        <end position="365"/>
    </location>
</feature>
<gene>
    <name evidence="4" type="ORF">ACFP90_11935</name>
</gene>
<accession>A0ABW1ZLD0</accession>
<sequence>MSAVQMRVREAVQAVQVWLAHTPAPGEAVVRQAIVLRLLHAAGFDIWNPAEVVPEETNSSGNRSDFLIRLGTGKFALELKGMNVALSPRDYQQVVTYAASEGTPWAVLTNGRVWVILDRTHNPGGTFQEHEVLKLELGQEGDTFADDFAALFDPAVWKVDAFAQAVGNVRARQERRLNEARIRRQKTAVIEDIQEQFQIPSFDLAAQAAVEMNRMTEAERDVLLGHSRHATSPTTLTATLTDSTTEVFQAPIRFHYRVKGAHATALYDPSQGTWTLMAGSTALNRVCSDPAQARALKKRREVQKASGQLEEVDATYLRFLSDVPYTSPSVPALDISGGPKNGWDVWRDDEGRPAQFYRPTPSPCG</sequence>
<feature type="domain" description="DUF4357" evidence="3">
    <location>
        <begin position="304"/>
        <end position="352"/>
    </location>
</feature>
<dbReference type="Pfam" id="PF13588">
    <property type="entry name" value="HSDR_N_2"/>
    <property type="match status" value="1"/>
</dbReference>
<dbReference type="EMBL" id="JBHSWB010000001">
    <property type="protein sequence ID" value="MFC6660981.1"/>
    <property type="molecule type" value="Genomic_DNA"/>
</dbReference>
<comment type="caution">
    <text evidence="4">The sequence shown here is derived from an EMBL/GenBank/DDBJ whole genome shotgun (WGS) entry which is preliminary data.</text>
</comment>
<evidence type="ECO:0000259" key="2">
    <source>
        <dbReference type="Pfam" id="PF13588"/>
    </source>
</evidence>
<proteinExistence type="predicted"/>
<dbReference type="Pfam" id="PF14267">
    <property type="entry name" value="DUF4357"/>
    <property type="match status" value="1"/>
</dbReference>
<protein>
    <submittedName>
        <fullName evidence="4">DUF4357 domain-containing protein</fullName>
    </submittedName>
</protein>
<dbReference type="InterPro" id="IPR029464">
    <property type="entry name" value="HSDR_N"/>
</dbReference>
<dbReference type="InterPro" id="IPR025579">
    <property type="entry name" value="DUF4357"/>
</dbReference>
<feature type="domain" description="Type I restriction enzyme R protein N-terminal" evidence="2">
    <location>
        <begin position="27"/>
        <end position="124"/>
    </location>
</feature>
<evidence type="ECO:0000313" key="4">
    <source>
        <dbReference type="EMBL" id="MFC6660981.1"/>
    </source>
</evidence>
<evidence type="ECO:0000313" key="5">
    <source>
        <dbReference type="Proteomes" id="UP001596317"/>
    </source>
</evidence>
<evidence type="ECO:0000256" key="1">
    <source>
        <dbReference type="SAM" id="MobiDB-lite"/>
    </source>
</evidence>
<name>A0ABW1ZLD0_9DEIO</name>
<reference evidence="5" key="1">
    <citation type="journal article" date="2019" name="Int. J. Syst. Evol. Microbiol.">
        <title>The Global Catalogue of Microorganisms (GCM) 10K type strain sequencing project: providing services to taxonomists for standard genome sequencing and annotation.</title>
        <authorList>
            <consortium name="The Broad Institute Genomics Platform"/>
            <consortium name="The Broad Institute Genome Sequencing Center for Infectious Disease"/>
            <person name="Wu L."/>
            <person name="Ma J."/>
        </authorList>
    </citation>
    <scope>NUCLEOTIDE SEQUENCE [LARGE SCALE GENOMIC DNA]</scope>
    <source>
        <strain evidence="5">CCUG 63830</strain>
    </source>
</reference>
<evidence type="ECO:0000259" key="3">
    <source>
        <dbReference type="Pfam" id="PF14267"/>
    </source>
</evidence>
<dbReference type="RefSeq" id="WP_224604765.1">
    <property type="nucleotide sequence ID" value="NZ_JAIQXV010000002.1"/>
</dbReference>
<organism evidence="4 5">
    <name type="scientific">Deinococcus multiflagellatus</name>
    <dbReference type="NCBI Taxonomy" id="1656887"/>
    <lineage>
        <taxon>Bacteria</taxon>
        <taxon>Thermotogati</taxon>
        <taxon>Deinococcota</taxon>
        <taxon>Deinococci</taxon>
        <taxon>Deinococcales</taxon>
        <taxon>Deinococcaceae</taxon>
        <taxon>Deinococcus</taxon>
    </lineage>
</organism>